<evidence type="ECO:0000313" key="2">
    <source>
        <dbReference type="EMBL" id="KAH7139675.1"/>
    </source>
</evidence>
<feature type="transmembrane region" description="Helical" evidence="1">
    <location>
        <begin position="12"/>
        <end position="31"/>
    </location>
</feature>
<dbReference type="EMBL" id="JAGMUU010000014">
    <property type="protein sequence ID" value="KAH7139675.1"/>
    <property type="molecule type" value="Genomic_DNA"/>
</dbReference>
<dbReference type="Proteomes" id="UP000717696">
    <property type="component" value="Unassembled WGS sequence"/>
</dbReference>
<accession>A0A9P9EKV5</accession>
<reference evidence="2" key="1">
    <citation type="journal article" date="2021" name="Nat. Commun.">
        <title>Genetic determinants of endophytism in the Arabidopsis root mycobiome.</title>
        <authorList>
            <person name="Mesny F."/>
            <person name="Miyauchi S."/>
            <person name="Thiergart T."/>
            <person name="Pickel B."/>
            <person name="Atanasova L."/>
            <person name="Karlsson M."/>
            <person name="Huettel B."/>
            <person name="Barry K.W."/>
            <person name="Haridas S."/>
            <person name="Chen C."/>
            <person name="Bauer D."/>
            <person name="Andreopoulos W."/>
            <person name="Pangilinan J."/>
            <person name="LaButti K."/>
            <person name="Riley R."/>
            <person name="Lipzen A."/>
            <person name="Clum A."/>
            <person name="Drula E."/>
            <person name="Henrissat B."/>
            <person name="Kohler A."/>
            <person name="Grigoriev I.V."/>
            <person name="Martin F.M."/>
            <person name="Hacquard S."/>
        </authorList>
    </citation>
    <scope>NUCLEOTIDE SEQUENCE</scope>
    <source>
        <strain evidence="2">MPI-CAGE-AT-0021</strain>
    </source>
</reference>
<protein>
    <submittedName>
        <fullName evidence="2">Uncharacterized protein</fullName>
    </submittedName>
</protein>
<keyword evidence="1" id="KW-0472">Membrane</keyword>
<sequence>MHFSFEPWFYAQTGLIVAAVLALFGAWIASISRVHGRAEPGRAAFIFLEVIMILYMVHLVMAITANMIIVKRANLIHGHEGSEDEYWAAFKKSMDRGLIVNIVRVVSSIIANALLLFSLVELGSGLMFMLKQQRSKSQKTMRYLALSFAAIMFILQLAILPLMHKYWPMTWKNLGNETMYSHDSSTAGDMMRGLTAIQHLNLTYEVLNLVTAIAVLVYASIVMHAYRTVKSTRGCAISFLAMAILFFIRAMWLLVNHVSVVYMYTGVKTESDLMLDIFLNHWPYTAILLTLFFLALKKQGGIWTTEQPWMRTSEKSLPSVEENRSQ</sequence>
<dbReference type="AlphaFoldDB" id="A0A9P9EKV5"/>
<feature type="transmembrane region" description="Helical" evidence="1">
    <location>
        <begin position="277"/>
        <end position="296"/>
    </location>
</feature>
<feature type="transmembrane region" description="Helical" evidence="1">
    <location>
        <begin position="143"/>
        <end position="163"/>
    </location>
</feature>
<proteinExistence type="predicted"/>
<feature type="transmembrane region" description="Helical" evidence="1">
    <location>
        <begin position="206"/>
        <end position="226"/>
    </location>
</feature>
<gene>
    <name evidence="2" type="ORF">B0J13DRAFT_66972</name>
</gene>
<keyword evidence="1" id="KW-1133">Transmembrane helix</keyword>
<organism evidence="2 3">
    <name type="scientific">Dactylonectria estremocensis</name>
    <dbReference type="NCBI Taxonomy" id="1079267"/>
    <lineage>
        <taxon>Eukaryota</taxon>
        <taxon>Fungi</taxon>
        <taxon>Dikarya</taxon>
        <taxon>Ascomycota</taxon>
        <taxon>Pezizomycotina</taxon>
        <taxon>Sordariomycetes</taxon>
        <taxon>Hypocreomycetidae</taxon>
        <taxon>Hypocreales</taxon>
        <taxon>Nectriaceae</taxon>
        <taxon>Dactylonectria</taxon>
    </lineage>
</organism>
<keyword evidence="1" id="KW-0812">Transmembrane</keyword>
<evidence type="ECO:0000256" key="1">
    <source>
        <dbReference type="SAM" id="Phobius"/>
    </source>
</evidence>
<feature type="transmembrane region" description="Helical" evidence="1">
    <location>
        <begin position="43"/>
        <end position="69"/>
    </location>
</feature>
<feature type="transmembrane region" description="Helical" evidence="1">
    <location>
        <begin position="238"/>
        <end position="265"/>
    </location>
</feature>
<dbReference type="OrthoDB" id="5076134at2759"/>
<feature type="transmembrane region" description="Helical" evidence="1">
    <location>
        <begin position="98"/>
        <end position="122"/>
    </location>
</feature>
<comment type="caution">
    <text evidence="2">The sequence shown here is derived from an EMBL/GenBank/DDBJ whole genome shotgun (WGS) entry which is preliminary data.</text>
</comment>
<name>A0A9P9EKV5_9HYPO</name>
<keyword evidence="3" id="KW-1185">Reference proteome</keyword>
<evidence type="ECO:0000313" key="3">
    <source>
        <dbReference type="Proteomes" id="UP000717696"/>
    </source>
</evidence>